<name>A0A920BQF7_9ACTN</name>
<organism evidence="1 2">
    <name type="scientific">Paractinoplanes toevensis</name>
    <dbReference type="NCBI Taxonomy" id="571911"/>
    <lineage>
        <taxon>Bacteria</taxon>
        <taxon>Bacillati</taxon>
        <taxon>Actinomycetota</taxon>
        <taxon>Actinomycetes</taxon>
        <taxon>Micromonosporales</taxon>
        <taxon>Micromonosporaceae</taxon>
        <taxon>Paractinoplanes</taxon>
    </lineage>
</organism>
<protein>
    <submittedName>
        <fullName evidence="1">Uncharacterized protein</fullName>
    </submittedName>
</protein>
<comment type="caution">
    <text evidence="1">The sequence shown here is derived from an EMBL/GenBank/DDBJ whole genome shotgun (WGS) entry which is preliminary data.</text>
</comment>
<evidence type="ECO:0000313" key="1">
    <source>
        <dbReference type="EMBL" id="GIM97334.1"/>
    </source>
</evidence>
<dbReference type="Proteomes" id="UP000677082">
    <property type="component" value="Unassembled WGS sequence"/>
</dbReference>
<dbReference type="EMBL" id="BOQN01000141">
    <property type="protein sequence ID" value="GIM97334.1"/>
    <property type="molecule type" value="Genomic_DNA"/>
</dbReference>
<proteinExistence type="predicted"/>
<evidence type="ECO:0000313" key="2">
    <source>
        <dbReference type="Proteomes" id="UP000677082"/>
    </source>
</evidence>
<accession>A0A920BQF7</accession>
<keyword evidence="2" id="KW-1185">Reference proteome</keyword>
<sequence>MVSGLGQQVWTFVENDYLFGSDSLHMIVHGVDWSRPRTYDGQVWFDVRGIEVTADGRTIGPREVMVRASRLRPPSRD</sequence>
<reference evidence="1 2" key="1">
    <citation type="submission" date="2021-03" db="EMBL/GenBank/DDBJ databases">
        <title>Whole genome shotgun sequence of Actinoplanes toevensis NBRC 105298.</title>
        <authorList>
            <person name="Komaki H."/>
            <person name="Tamura T."/>
        </authorList>
    </citation>
    <scope>NUCLEOTIDE SEQUENCE [LARGE SCALE GENOMIC DNA]</scope>
    <source>
        <strain evidence="1 2">NBRC 105298</strain>
    </source>
</reference>
<gene>
    <name evidence="1" type="ORF">Ato02nite_091270</name>
</gene>
<dbReference type="RefSeq" id="WP_213012975.1">
    <property type="nucleotide sequence ID" value="NZ_BOQN01000141.1"/>
</dbReference>
<dbReference type="AlphaFoldDB" id="A0A920BQF7"/>